<dbReference type="EMBL" id="FZOS01000035">
    <property type="protein sequence ID" value="SNT05563.1"/>
    <property type="molecule type" value="Genomic_DNA"/>
</dbReference>
<gene>
    <name evidence="1" type="ORF">SAMN06295912_13517</name>
</gene>
<accession>A0A239JJS0</accession>
<protein>
    <submittedName>
        <fullName evidence="1">Uncharacterized protein</fullName>
    </submittedName>
</protein>
<evidence type="ECO:0000313" key="1">
    <source>
        <dbReference type="EMBL" id="SNT05563.1"/>
    </source>
</evidence>
<proteinExistence type="predicted"/>
<organism evidence="1 2">
    <name type="scientific">Edaphosphingomonas laterariae</name>
    <dbReference type="NCBI Taxonomy" id="861865"/>
    <lineage>
        <taxon>Bacteria</taxon>
        <taxon>Pseudomonadati</taxon>
        <taxon>Pseudomonadota</taxon>
        <taxon>Alphaproteobacteria</taxon>
        <taxon>Sphingomonadales</taxon>
        <taxon>Rhizorhabdaceae</taxon>
        <taxon>Edaphosphingomonas</taxon>
    </lineage>
</organism>
<name>A0A239JJS0_9SPHN</name>
<evidence type="ECO:0000313" key="2">
    <source>
        <dbReference type="Proteomes" id="UP000198281"/>
    </source>
</evidence>
<dbReference type="Proteomes" id="UP000198281">
    <property type="component" value="Unassembled WGS sequence"/>
</dbReference>
<dbReference type="AlphaFoldDB" id="A0A239JJS0"/>
<dbReference type="OrthoDB" id="7449471at2"/>
<reference evidence="2" key="1">
    <citation type="submission" date="2017-06" db="EMBL/GenBank/DDBJ databases">
        <authorList>
            <person name="Varghese N."/>
            <person name="Submissions S."/>
        </authorList>
    </citation>
    <scope>NUCLEOTIDE SEQUENCE [LARGE SCALE GENOMIC DNA]</scope>
    <source>
        <strain evidence="2">LNB2</strain>
    </source>
</reference>
<sequence length="146" mass="16042">MTTMLGLDDENGKILIADTLRLHVGQGKRTTWADLAEAIGEKERTLRSYVESDPPMMSAVMLMRIFSALPPAAFNRVARRMGFATRPIEHDAEASVRSALTEASQFVAEGTEAFEDGELDHNERARLARRAEQMIPKLALVASNGG</sequence>
<keyword evidence="2" id="KW-1185">Reference proteome</keyword>